<evidence type="ECO:0000313" key="2">
    <source>
        <dbReference type="Proteomes" id="UP000480548"/>
    </source>
</evidence>
<sequence>MDSINMVILLNLLWGLGDQSLYNMQYSTFIQPALFVLCVVSCPTWASAIPATNEVSNGIASIGNTANDEFLPYLIEEPHIGEQSSLGSTPSNLRSGSSLVKRHFMAPACRKAPNGYGHKDVVLKHGVPALNFDGNKNLVVPPKFNCGIAWCRNYKTHKTAIIVCAKPGFKIKRARVAGAAAKLANSCSYDKWKVNGILKDTTGYDIRADYGIESIKARVFRDAGVSKGLQYDNLYLERVK</sequence>
<gene>
    <name evidence="1" type="ORF">TWF703_002391</name>
</gene>
<comment type="caution">
    <text evidence="1">The sequence shown here is derived from an EMBL/GenBank/DDBJ whole genome shotgun (WGS) entry which is preliminary data.</text>
</comment>
<protein>
    <submittedName>
        <fullName evidence="1">Uncharacterized protein</fullName>
    </submittedName>
</protein>
<reference evidence="1 2" key="1">
    <citation type="submission" date="2019-06" db="EMBL/GenBank/DDBJ databases">
        <authorList>
            <person name="Palmer J.M."/>
        </authorList>
    </citation>
    <scope>NUCLEOTIDE SEQUENCE [LARGE SCALE GENOMIC DNA]</scope>
    <source>
        <strain evidence="1 2">TWF703</strain>
    </source>
</reference>
<accession>A0A7C8NMN7</accession>
<organism evidence="1 2">
    <name type="scientific">Orbilia oligospora</name>
    <name type="common">Nematode-trapping fungus</name>
    <name type="synonym">Arthrobotrys oligospora</name>
    <dbReference type="NCBI Taxonomy" id="2813651"/>
    <lineage>
        <taxon>Eukaryota</taxon>
        <taxon>Fungi</taxon>
        <taxon>Dikarya</taxon>
        <taxon>Ascomycota</taxon>
        <taxon>Pezizomycotina</taxon>
        <taxon>Orbiliomycetes</taxon>
        <taxon>Orbiliales</taxon>
        <taxon>Orbiliaceae</taxon>
        <taxon>Orbilia</taxon>
    </lineage>
</organism>
<name>A0A7C8NMN7_ORBOL</name>
<proteinExistence type="predicted"/>
<dbReference type="AlphaFoldDB" id="A0A7C8NMN7"/>
<dbReference type="Proteomes" id="UP000480548">
    <property type="component" value="Unassembled WGS sequence"/>
</dbReference>
<dbReference type="EMBL" id="WIQZ01000149">
    <property type="protein sequence ID" value="KAF3120626.1"/>
    <property type="molecule type" value="Genomic_DNA"/>
</dbReference>
<evidence type="ECO:0000313" key="1">
    <source>
        <dbReference type="EMBL" id="KAF3120626.1"/>
    </source>
</evidence>